<name>A0A1G5RR45_PSEXY</name>
<evidence type="ECO:0000256" key="3">
    <source>
        <dbReference type="RuleBase" id="RU361235"/>
    </source>
</evidence>
<feature type="chain" id="PRO_5011328918" description="Carboxylic ester hydrolase" evidence="3">
    <location>
        <begin position="28"/>
        <end position="565"/>
    </location>
</feature>
<dbReference type="EC" id="3.1.1.-" evidence="3"/>
<keyword evidence="2 3" id="KW-0378">Hydrolase</keyword>
<feature type="signal peptide" evidence="3">
    <location>
        <begin position="1"/>
        <end position="27"/>
    </location>
</feature>
<dbReference type="InterPro" id="IPR050309">
    <property type="entry name" value="Type-B_Carboxylest/Lipase"/>
</dbReference>
<feature type="domain" description="Carboxylesterase type B" evidence="4">
    <location>
        <begin position="394"/>
        <end position="510"/>
    </location>
</feature>
<dbReference type="RefSeq" id="WP_090160625.1">
    <property type="nucleotide sequence ID" value="NZ_FMWK01000001.1"/>
</dbReference>
<comment type="similarity">
    <text evidence="1 3">Belongs to the type-B carboxylesterase/lipase family.</text>
</comment>
<accession>A0A1G5RR45</accession>
<dbReference type="Pfam" id="PF00135">
    <property type="entry name" value="COesterase"/>
    <property type="match status" value="2"/>
</dbReference>
<keyword evidence="3" id="KW-0732">Signal</keyword>
<dbReference type="InterPro" id="IPR019826">
    <property type="entry name" value="Carboxylesterase_B_AS"/>
</dbReference>
<dbReference type="PANTHER" id="PTHR11559">
    <property type="entry name" value="CARBOXYLESTERASE"/>
    <property type="match status" value="1"/>
</dbReference>
<dbReference type="Proteomes" id="UP000199428">
    <property type="component" value="Unassembled WGS sequence"/>
</dbReference>
<dbReference type="InterPro" id="IPR029058">
    <property type="entry name" value="AB_hydrolase_fold"/>
</dbReference>
<feature type="domain" description="Carboxylesterase type B" evidence="4">
    <location>
        <begin position="46"/>
        <end position="366"/>
    </location>
</feature>
<sequence>MKKRLSRIMALSLAIAMVSSSSLTVLAAPEATISVEKDVTATSLVKQTQYGAVKGTSTDTCNVWYSIPYAAAPTGDLRWAAPTAPTSWATPLDCSKLGNKAIQSGKDYATGKTVVSGSEDCLNLDVYAPANAENLPVMVYIHGGNNQTGSSTEIDGTQITVDENCIYVSLNYRLGILGFNALPAFHTTEGSTGNYAMLDIAMALDWVKNNIAQFGGNPNNITVSGFSAGGRDVMAMLISPLFEGKFDKAVVYSGGMTVADKDESAEIMAKAVAPLAVEDGLFADIETAKTWLLSNDPAVVTYMKGIGADRLCQLMSNAGIRMSVFPHLYADDVVIPSEGFKTTKFNNVPVLMLTGETEFSLFSAYDGYFSGADMKAFDAKTQDLAKSYSIEYGSEMYRIFNAQCSAEEMYGKYKNNMYLCQVRYGSNNSATRIPLMGSFHGIFVPMLTDNHSYGSFADFSATGYQNMAHVFDQYLTNFIATGNPNGAGLDKWSNWTSSNPVSLVLDADANNAIVSLENVSSSYGKIIGQMNSDNIVSDDVKDLMGKNVLNGRWFSSTLDNYYKNK</sequence>
<gene>
    <name evidence="5" type="ORF">SAMN02910350_00197</name>
</gene>
<evidence type="ECO:0000256" key="2">
    <source>
        <dbReference type="ARBA" id="ARBA00022801"/>
    </source>
</evidence>
<dbReference type="GO" id="GO:0016787">
    <property type="term" value="F:hydrolase activity"/>
    <property type="evidence" value="ECO:0007669"/>
    <property type="project" value="UniProtKB-KW"/>
</dbReference>
<dbReference type="SUPFAM" id="SSF53474">
    <property type="entry name" value="alpha/beta-Hydrolases"/>
    <property type="match status" value="1"/>
</dbReference>
<evidence type="ECO:0000313" key="6">
    <source>
        <dbReference type="Proteomes" id="UP000199428"/>
    </source>
</evidence>
<proteinExistence type="inferred from homology"/>
<dbReference type="Gene3D" id="3.40.50.1820">
    <property type="entry name" value="alpha/beta hydrolase"/>
    <property type="match status" value="1"/>
</dbReference>
<dbReference type="PROSITE" id="PS00122">
    <property type="entry name" value="CARBOXYLESTERASE_B_1"/>
    <property type="match status" value="1"/>
</dbReference>
<evidence type="ECO:0000256" key="1">
    <source>
        <dbReference type="ARBA" id="ARBA00005964"/>
    </source>
</evidence>
<protein>
    <recommendedName>
        <fullName evidence="3">Carboxylic ester hydrolase</fullName>
        <ecNumber evidence="3">3.1.1.-</ecNumber>
    </recommendedName>
</protein>
<dbReference type="AlphaFoldDB" id="A0A1G5RR45"/>
<organism evidence="5 6">
    <name type="scientific">Pseudobutyrivibrio xylanivorans</name>
    <dbReference type="NCBI Taxonomy" id="185007"/>
    <lineage>
        <taxon>Bacteria</taxon>
        <taxon>Bacillati</taxon>
        <taxon>Bacillota</taxon>
        <taxon>Clostridia</taxon>
        <taxon>Lachnospirales</taxon>
        <taxon>Lachnospiraceae</taxon>
        <taxon>Pseudobutyrivibrio</taxon>
    </lineage>
</organism>
<dbReference type="EMBL" id="FMWK01000001">
    <property type="protein sequence ID" value="SCZ76328.1"/>
    <property type="molecule type" value="Genomic_DNA"/>
</dbReference>
<evidence type="ECO:0000259" key="4">
    <source>
        <dbReference type="Pfam" id="PF00135"/>
    </source>
</evidence>
<evidence type="ECO:0000313" key="5">
    <source>
        <dbReference type="EMBL" id="SCZ76328.1"/>
    </source>
</evidence>
<dbReference type="InterPro" id="IPR002018">
    <property type="entry name" value="CarbesteraseB"/>
</dbReference>
<reference evidence="5 6" key="1">
    <citation type="submission" date="2016-10" db="EMBL/GenBank/DDBJ databases">
        <authorList>
            <person name="de Groot N.N."/>
        </authorList>
    </citation>
    <scope>NUCLEOTIDE SEQUENCE [LARGE SCALE GENOMIC DNA]</scope>
    <source>
        <strain evidence="5 6">DSM 10317</strain>
    </source>
</reference>